<dbReference type="InterPro" id="IPR014311">
    <property type="entry name" value="Guanine_deaminase"/>
</dbReference>
<evidence type="ECO:0000256" key="8">
    <source>
        <dbReference type="RuleBase" id="RU366009"/>
    </source>
</evidence>
<reference evidence="10" key="2">
    <citation type="submission" date="2021-04" db="EMBL/GenBank/DDBJ databases">
        <authorList>
            <person name="Gilroy R."/>
        </authorList>
    </citation>
    <scope>NUCLEOTIDE SEQUENCE</scope>
    <source>
        <strain evidence="10">9264</strain>
    </source>
</reference>
<dbReference type="SUPFAM" id="SSF51338">
    <property type="entry name" value="Composite domain of metallo-dependent hydrolases"/>
    <property type="match status" value="1"/>
</dbReference>
<dbReference type="GO" id="GO:0008892">
    <property type="term" value="F:guanine deaminase activity"/>
    <property type="evidence" value="ECO:0007669"/>
    <property type="project" value="UniProtKB-UniRule"/>
</dbReference>
<dbReference type="Proteomes" id="UP000823889">
    <property type="component" value="Unassembled WGS sequence"/>
</dbReference>
<evidence type="ECO:0000256" key="4">
    <source>
        <dbReference type="ARBA" id="ARBA00022723"/>
    </source>
</evidence>
<protein>
    <recommendedName>
        <fullName evidence="3 7">Guanine deaminase</fullName>
        <shortName evidence="8">Guanase</shortName>
        <ecNumber evidence="3 7">3.5.4.3</ecNumber>
    </recommendedName>
    <alternativeName>
        <fullName evidence="8">Guanine aminohydrolase</fullName>
    </alternativeName>
</protein>
<feature type="domain" description="Amidohydrolase-related" evidence="9">
    <location>
        <begin position="73"/>
        <end position="434"/>
    </location>
</feature>
<comment type="cofactor">
    <cofactor evidence="8">
        <name>Zn(2+)</name>
        <dbReference type="ChEBI" id="CHEBI:29105"/>
    </cofactor>
    <text evidence="8">Binds 1 zinc ion per subunit.</text>
</comment>
<gene>
    <name evidence="10" type="primary">guaD</name>
    <name evidence="10" type="ORF">H9906_02405</name>
</gene>
<evidence type="ECO:0000256" key="6">
    <source>
        <dbReference type="ARBA" id="ARBA00022833"/>
    </source>
</evidence>
<dbReference type="PANTHER" id="PTHR11271:SF6">
    <property type="entry name" value="GUANINE DEAMINASE"/>
    <property type="match status" value="1"/>
</dbReference>
<keyword evidence="4 8" id="KW-0479">Metal-binding</keyword>
<dbReference type="NCBIfam" id="NF006679">
    <property type="entry name" value="PRK09228.1"/>
    <property type="match status" value="1"/>
</dbReference>
<dbReference type="InterPro" id="IPR006680">
    <property type="entry name" value="Amidohydro-rel"/>
</dbReference>
<dbReference type="GO" id="GO:0005829">
    <property type="term" value="C:cytosol"/>
    <property type="evidence" value="ECO:0007669"/>
    <property type="project" value="TreeGrafter"/>
</dbReference>
<accession>A0A9D2U8Z3</accession>
<keyword evidence="6 8" id="KW-0862">Zinc</keyword>
<comment type="catalytic activity">
    <reaction evidence="8">
        <text>guanine + H2O + H(+) = xanthine + NH4(+)</text>
        <dbReference type="Rhea" id="RHEA:14665"/>
        <dbReference type="ChEBI" id="CHEBI:15377"/>
        <dbReference type="ChEBI" id="CHEBI:15378"/>
        <dbReference type="ChEBI" id="CHEBI:16235"/>
        <dbReference type="ChEBI" id="CHEBI:17712"/>
        <dbReference type="ChEBI" id="CHEBI:28938"/>
        <dbReference type="EC" id="3.5.4.3"/>
    </reaction>
</comment>
<dbReference type="NCBIfam" id="TIGR02967">
    <property type="entry name" value="guan_deamin"/>
    <property type="match status" value="1"/>
</dbReference>
<evidence type="ECO:0000256" key="1">
    <source>
        <dbReference type="ARBA" id="ARBA00004984"/>
    </source>
</evidence>
<dbReference type="InterPro" id="IPR011059">
    <property type="entry name" value="Metal-dep_hydrolase_composite"/>
</dbReference>
<dbReference type="FunFam" id="3.20.20.140:FF:000022">
    <property type="entry name" value="Guanine deaminase"/>
    <property type="match status" value="1"/>
</dbReference>
<dbReference type="EMBL" id="DWUQ01000044">
    <property type="protein sequence ID" value="HJD43864.1"/>
    <property type="molecule type" value="Genomic_DNA"/>
</dbReference>
<organism evidence="10 11">
    <name type="scientific">Candidatus Paenalcaligenes intestinipullorum</name>
    <dbReference type="NCBI Taxonomy" id="2838718"/>
    <lineage>
        <taxon>Bacteria</taxon>
        <taxon>Pseudomonadati</taxon>
        <taxon>Pseudomonadota</taxon>
        <taxon>Betaproteobacteria</taxon>
        <taxon>Burkholderiales</taxon>
        <taxon>Alcaligenaceae</taxon>
        <taxon>Paenalcaligenes</taxon>
    </lineage>
</organism>
<comment type="caution">
    <text evidence="10">The sequence shown here is derived from an EMBL/GenBank/DDBJ whole genome shotgun (WGS) entry which is preliminary data.</text>
</comment>
<dbReference type="EC" id="3.5.4.3" evidence="3 7"/>
<evidence type="ECO:0000256" key="2">
    <source>
        <dbReference type="ARBA" id="ARBA00006745"/>
    </source>
</evidence>
<proteinExistence type="inferred from homology"/>
<comment type="function">
    <text evidence="8">Catalyzes the hydrolytic deamination of guanine, producing xanthine and ammonia.</text>
</comment>
<reference evidence="10" key="1">
    <citation type="journal article" date="2021" name="PeerJ">
        <title>Extensive microbial diversity within the chicken gut microbiome revealed by metagenomics and culture.</title>
        <authorList>
            <person name="Gilroy R."/>
            <person name="Ravi A."/>
            <person name="Getino M."/>
            <person name="Pursley I."/>
            <person name="Horton D.L."/>
            <person name="Alikhan N.F."/>
            <person name="Baker D."/>
            <person name="Gharbi K."/>
            <person name="Hall N."/>
            <person name="Watson M."/>
            <person name="Adriaenssens E.M."/>
            <person name="Foster-Nyarko E."/>
            <person name="Jarju S."/>
            <person name="Secka A."/>
            <person name="Antonio M."/>
            <person name="Oren A."/>
            <person name="Chaudhuri R.R."/>
            <person name="La Ragione R."/>
            <person name="Hildebrand F."/>
            <person name="Pallen M.J."/>
        </authorList>
    </citation>
    <scope>NUCLEOTIDE SEQUENCE</scope>
    <source>
        <strain evidence="10">9264</strain>
    </source>
</reference>
<dbReference type="InterPro" id="IPR051607">
    <property type="entry name" value="Metallo-dep_hydrolases"/>
</dbReference>
<evidence type="ECO:0000259" key="9">
    <source>
        <dbReference type="Pfam" id="PF01979"/>
    </source>
</evidence>
<comment type="similarity">
    <text evidence="2 8">Belongs to the metallo-dependent hydrolases superfamily. ATZ/TRZ family.</text>
</comment>
<evidence type="ECO:0000256" key="5">
    <source>
        <dbReference type="ARBA" id="ARBA00022801"/>
    </source>
</evidence>
<sequence length="443" mass="49810">MTTYTAYRAQLLYFTGAPNLTLQSHETDPNVHFHADGLIVVEDDKICFAGEYQQGTEYLDERTTLVDWRDKLITAGFIDSHVHYPQTDMIASPAPDLLPWLENYTFPTEAALNDYDHAKDVSEFFIQELLRQGTTTAMVYCTSHKNSVEAFFETSHAQNLRMIAGKVLMDQNCPEAIRDTAQGGIADSENLLQKWHGTGRQLYALTPRFAPTSSREQLDGCAQLAKQYSDIYIQTHVAESKAEIAWVHSLFPEHNSYLDIYDHYGLLRPKAVYGHCIWFDERDRARMRDTQSVAAHCPTSNFFLGSGLFSAKEAEAADMLYSLATDVGAGTSFSLLATMNEAYKVARLQQHYLPALQMFYLCTYGSAKALQLEHQIGTLLPGHEADFVVLDPRATPLLARRAEHYNSLEEMLFGLAMLGDDRAVYATVAGGKVVHQRSPHQTR</sequence>
<dbReference type="GO" id="GO:0006147">
    <property type="term" value="P:guanine catabolic process"/>
    <property type="evidence" value="ECO:0007669"/>
    <property type="project" value="UniProtKB-UniRule"/>
</dbReference>
<evidence type="ECO:0000313" key="10">
    <source>
        <dbReference type="EMBL" id="HJD43864.1"/>
    </source>
</evidence>
<keyword evidence="5 8" id="KW-0378">Hydrolase</keyword>
<name>A0A9D2U8Z3_9BURK</name>
<dbReference type="Gene3D" id="2.30.40.10">
    <property type="entry name" value="Urease, subunit C, domain 1"/>
    <property type="match status" value="1"/>
</dbReference>
<dbReference type="InterPro" id="IPR032466">
    <property type="entry name" value="Metal_Hydrolase"/>
</dbReference>
<evidence type="ECO:0000313" key="11">
    <source>
        <dbReference type="Proteomes" id="UP000823889"/>
    </source>
</evidence>
<evidence type="ECO:0000256" key="3">
    <source>
        <dbReference type="ARBA" id="ARBA00012781"/>
    </source>
</evidence>
<comment type="pathway">
    <text evidence="1 8">Purine metabolism; guanine degradation; xanthine from guanine: step 1/1.</text>
</comment>
<dbReference type="Pfam" id="PF01979">
    <property type="entry name" value="Amidohydro_1"/>
    <property type="match status" value="1"/>
</dbReference>
<dbReference type="Gene3D" id="3.20.20.140">
    <property type="entry name" value="Metal-dependent hydrolases"/>
    <property type="match status" value="1"/>
</dbReference>
<dbReference type="AlphaFoldDB" id="A0A9D2U8Z3"/>
<dbReference type="GO" id="GO:0008270">
    <property type="term" value="F:zinc ion binding"/>
    <property type="evidence" value="ECO:0007669"/>
    <property type="project" value="UniProtKB-UniRule"/>
</dbReference>
<evidence type="ECO:0000256" key="7">
    <source>
        <dbReference type="NCBIfam" id="TIGR02967"/>
    </source>
</evidence>
<dbReference type="SUPFAM" id="SSF51556">
    <property type="entry name" value="Metallo-dependent hydrolases"/>
    <property type="match status" value="1"/>
</dbReference>
<dbReference type="PANTHER" id="PTHR11271">
    <property type="entry name" value="GUANINE DEAMINASE"/>
    <property type="match status" value="1"/>
</dbReference>